<evidence type="ECO:0000313" key="3">
    <source>
        <dbReference type="Proteomes" id="UP000292459"/>
    </source>
</evidence>
<evidence type="ECO:0000313" key="2">
    <source>
        <dbReference type="EMBL" id="RZM75410.1"/>
    </source>
</evidence>
<gene>
    <name evidence="2" type="ORF">DYY88_20975</name>
</gene>
<dbReference type="InterPro" id="IPR027417">
    <property type="entry name" value="P-loop_NTPase"/>
</dbReference>
<feature type="domain" description="HTH cro/C1-type" evidence="1">
    <location>
        <begin position="45"/>
        <end position="91"/>
    </location>
</feature>
<keyword evidence="3" id="KW-1185">Reference proteome</keyword>
<dbReference type="Proteomes" id="UP000292459">
    <property type="component" value="Unassembled WGS sequence"/>
</dbReference>
<dbReference type="PROSITE" id="PS50943">
    <property type="entry name" value="HTH_CROC1"/>
    <property type="match status" value="1"/>
</dbReference>
<proteinExistence type="predicted"/>
<name>A0A4Q7E2W9_9CYAN</name>
<sequence>MGDMSPREKFTKRQRGVFLSAEGRRRLTAAINQAAVLMNQGDRFTAADISQQTGVSKSTISRLWSGKVGVDHKSVQLIFSTFDLELTLDDLQSPQSKGAVGAASTPTPLSGPLPYPTGPVPLDSPLYVVRSPLEERAYHEMTQPGCVIRIKAPSGFGKSSLVLRLLAQAEKLGYGIASIDLLQVEPSTLTNPSAFLRWFCHAIAVKLGRQLNVEDYWSDVLGNALSTTLFIREQILDASAVPFLLHIKEFDRLFDHAATAQTVLPVLRSWYEEARHDAGWQRLRQVVSYATESYLPLDINQSPFNVGLPIPLPEFTPAQVNDLVAWHGLELDAVAQQQLMTLVGGHPQLIRLALYHLRQQALTLTELRQQAAERTGIFHSYLQEMLVRVQDGPEQMAVLKELVMSDRPISLDPILAYQLEATGLIKSTSTGWIMSLELYRDYLRNALFSLYE</sequence>
<dbReference type="InterPro" id="IPR001387">
    <property type="entry name" value="Cro/C1-type_HTH"/>
</dbReference>
<dbReference type="SUPFAM" id="SSF52540">
    <property type="entry name" value="P-loop containing nucleoside triphosphate hydrolases"/>
    <property type="match status" value="1"/>
</dbReference>
<evidence type="ECO:0000259" key="1">
    <source>
        <dbReference type="PROSITE" id="PS50943"/>
    </source>
</evidence>
<reference evidence="2 3" key="1">
    <citation type="submission" date="2018-11" db="EMBL/GenBank/DDBJ databases">
        <title>Whole genome sequencing of an environmental sample.</title>
        <authorList>
            <person name="Sarangi A.N."/>
            <person name="Singh D."/>
            <person name="Tripathy S."/>
        </authorList>
    </citation>
    <scope>NUCLEOTIDE SEQUENCE [LARGE SCALE GENOMIC DNA]</scope>
    <source>
        <strain evidence="2 3">Lakshadweep</strain>
    </source>
</reference>
<dbReference type="AlphaFoldDB" id="A0A4Q7E2W9"/>
<accession>A0A4Q7E2W9</accession>
<protein>
    <recommendedName>
        <fullName evidence="1">HTH cro/C1-type domain-containing protein</fullName>
    </recommendedName>
</protein>
<organism evidence="2 3">
    <name type="scientific">Leptolyngbya iicbica LK</name>
    <dbReference type="NCBI Taxonomy" id="2294035"/>
    <lineage>
        <taxon>Bacteria</taxon>
        <taxon>Bacillati</taxon>
        <taxon>Cyanobacteriota</taxon>
        <taxon>Cyanophyceae</taxon>
        <taxon>Leptolyngbyales</taxon>
        <taxon>Leptolyngbyaceae</taxon>
        <taxon>Leptolyngbya group</taxon>
        <taxon>Leptolyngbya</taxon>
        <taxon>Leptolyngbya iicbica</taxon>
    </lineage>
</organism>
<dbReference type="Pfam" id="PF14516">
    <property type="entry name" value="AAA_35"/>
    <property type="match status" value="1"/>
</dbReference>
<dbReference type="OrthoDB" id="507628at2"/>
<comment type="caution">
    <text evidence="2">The sequence shown here is derived from an EMBL/GenBank/DDBJ whole genome shotgun (WGS) entry which is preliminary data.</text>
</comment>
<dbReference type="EMBL" id="QVFV01000008">
    <property type="protein sequence ID" value="RZM75410.1"/>
    <property type="molecule type" value="Genomic_DNA"/>
</dbReference>